<dbReference type="PROSITE" id="PS51721">
    <property type="entry name" value="G_CP"/>
    <property type="match status" value="1"/>
</dbReference>
<proteinExistence type="inferred from homology"/>
<protein>
    <recommendedName>
        <fullName evidence="3">Ribosome biogenesis GTPase A</fullName>
    </recommendedName>
</protein>
<dbReference type="InterPro" id="IPR019991">
    <property type="entry name" value="GTP-bd_ribosome_bgen"/>
</dbReference>
<name>A0ABM9AHI5_9GAMM</name>
<evidence type="ECO:0000259" key="4">
    <source>
        <dbReference type="PROSITE" id="PS51721"/>
    </source>
</evidence>
<dbReference type="NCBIfam" id="TIGR03596">
    <property type="entry name" value="GTPase_YlqF"/>
    <property type="match status" value="1"/>
</dbReference>
<dbReference type="InterPro" id="IPR006073">
    <property type="entry name" value="GTP-bd"/>
</dbReference>
<comment type="subcellular location">
    <subcellularLocation>
        <location evidence="3">Cytoplasm</location>
    </subcellularLocation>
</comment>
<dbReference type="PIRSF" id="PIRSF006230">
    <property type="entry name" value="MG442"/>
    <property type="match status" value="1"/>
</dbReference>
<evidence type="ECO:0000256" key="2">
    <source>
        <dbReference type="ARBA" id="ARBA00023134"/>
    </source>
</evidence>
<dbReference type="Gene3D" id="1.10.1580.10">
    <property type="match status" value="1"/>
</dbReference>
<keyword evidence="2 3" id="KW-0342">GTP-binding</keyword>
<dbReference type="CDD" id="cd01856">
    <property type="entry name" value="YlqF"/>
    <property type="match status" value="1"/>
</dbReference>
<accession>A0ABM9AHI5</accession>
<dbReference type="Proteomes" id="UP000838100">
    <property type="component" value="Unassembled WGS sequence"/>
</dbReference>
<dbReference type="EMBL" id="CAKLPX010000003">
    <property type="protein sequence ID" value="CAH0992690.1"/>
    <property type="molecule type" value="Genomic_DNA"/>
</dbReference>
<gene>
    <name evidence="5" type="primary">rbgA</name>
    <name evidence="5" type="ORF">SIN8267_02823</name>
</gene>
<evidence type="ECO:0000256" key="1">
    <source>
        <dbReference type="ARBA" id="ARBA00022741"/>
    </source>
</evidence>
<dbReference type="InterPro" id="IPR023179">
    <property type="entry name" value="GTP-bd_ortho_bundle_sf"/>
</dbReference>
<keyword evidence="6" id="KW-1185">Reference proteome</keyword>
<organism evidence="5 6">
    <name type="scientific">Sinobacterium norvegicum</name>
    <dbReference type="NCBI Taxonomy" id="1641715"/>
    <lineage>
        <taxon>Bacteria</taxon>
        <taxon>Pseudomonadati</taxon>
        <taxon>Pseudomonadota</taxon>
        <taxon>Gammaproteobacteria</taxon>
        <taxon>Cellvibrionales</taxon>
        <taxon>Spongiibacteraceae</taxon>
        <taxon>Sinobacterium</taxon>
    </lineage>
</organism>
<dbReference type="Pfam" id="PF01926">
    <property type="entry name" value="MMR_HSR1"/>
    <property type="match status" value="1"/>
</dbReference>
<dbReference type="RefSeq" id="WP_237445368.1">
    <property type="nucleotide sequence ID" value="NZ_CAKLPX010000003.1"/>
</dbReference>
<dbReference type="SUPFAM" id="SSF52540">
    <property type="entry name" value="P-loop containing nucleoside triphosphate hydrolases"/>
    <property type="match status" value="1"/>
</dbReference>
<keyword evidence="3" id="KW-0963">Cytoplasm</keyword>
<comment type="similarity">
    <text evidence="3">Belongs to the TRAFAC class YlqF/YawG GTPase family. MTG1 subfamily.</text>
</comment>
<dbReference type="InterPro" id="IPR016478">
    <property type="entry name" value="GTPase_MTG1"/>
</dbReference>
<reference evidence="5" key="1">
    <citation type="submission" date="2021-12" db="EMBL/GenBank/DDBJ databases">
        <authorList>
            <person name="Rodrigo-Torres L."/>
            <person name="Arahal R. D."/>
            <person name="Lucena T."/>
        </authorList>
    </citation>
    <scope>NUCLEOTIDE SEQUENCE</scope>
    <source>
        <strain evidence="5">CECT 8267</strain>
    </source>
</reference>
<comment type="caution">
    <text evidence="5">The sequence shown here is derived from an EMBL/GenBank/DDBJ whole genome shotgun (WGS) entry which is preliminary data.</text>
</comment>
<dbReference type="InterPro" id="IPR027417">
    <property type="entry name" value="P-loop_NTPase"/>
</dbReference>
<sequence length="313" mass="35012">MAIHWFPGHMHKAQKQIREIMPMVDIIIEVLDARLPYSSENPLIAEIRGDKPVIKVLNKADLADPEVTEKWRHYLEQQQGIRTLAITTKDIAACKEIPKIVREMIPNKGHTATKPINTMIAGIPNVGKSTLINILAERTIAKTGNEPAVTKAQQRINLRDGVVLYDTPGILWPKIENPNSGYRLAMTGAIKDTAIEYEDVALYACEYLLKNYPEEMVERYKLDDTPRSDIELLEAIGAKRGAKQAGGRINLHKASEVVLHELRSATLGRITVERPEQIAGEIVAVEAEIQRKADVKAARLEKANRGKRSPKKT</sequence>
<evidence type="ECO:0000256" key="3">
    <source>
        <dbReference type="PIRNR" id="PIRNR006230"/>
    </source>
</evidence>
<dbReference type="InterPro" id="IPR030378">
    <property type="entry name" value="G_CP_dom"/>
</dbReference>
<dbReference type="Gene3D" id="3.40.50.300">
    <property type="entry name" value="P-loop containing nucleotide triphosphate hydrolases"/>
    <property type="match status" value="1"/>
</dbReference>
<comment type="function">
    <text evidence="3">Required for a late step of 50S ribosomal subunit assembly. Has GTPase activity.</text>
</comment>
<dbReference type="PANTHER" id="PTHR45782">
    <property type="entry name" value="MITOCHONDRIAL RIBOSOME-ASSOCIATED GTPASE 1"/>
    <property type="match status" value="1"/>
</dbReference>
<evidence type="ECO:0000313" key="5">
    <source>
        <dbReference type="EMBL" id="CAH0992690.1"/>
    </source>
</evidence>
<dbReference type="PANTHER" id="PTHR45782:SF4">
    <property type="entry name" value="MITOCHONDRIAL RIBOSOME-ASSOCIATED GTPASE 1"/>
    <property type="match status" value="1"/>
</dbReference>
<feature type="domain" description="CP-type G" evidence="4">
    <location>
        <begin position="14"/>
        <end position="173"/>
    </location>
</feature>
<evidence type="ECO:0000313" key="6">
    <source>
        <dbReference type="Proteomes" id="UP000838100"/>
    </source>
</evidence>
<keyword evidence="1 3" id="KW-0547">Nucleotide-binding</keyword>